<dbReference type="PANTHER" id="PTHR40111:SF1">
    <property type="entry name" value="CEPHALOSPORIN-C DEACETYLASE"/>
    <property type="match status" value="1"/>
</dbReference>
<evidence type="ECO:0000313" key="3">
    <source>
        <dbReference type="EMBL" id="MFC7328923.1"/>
    </source>
</evidence>
<dbReference type="InterPro" id="IPR039069">
    <property type="entry name" value="CE7"/>
</dbReference>
<reference evidence="4" key="1">
    <citation type="journal article" date="2019" name="Int. J. Syst. Evol. Microbiol.">
        <title>The Global Catalogue of Microorganisms (GCM) 10K type strain sequencing project: providing services to taxonomists for standard genome sequencing and annotation.</title>
        <authorList>
            <consortium name="The Broad Institute Genomics Platform"/>
            <consortium name="The Broad Institute Genome Sequencing Center for Infectious Disease"/>
            <person name="Wu L."/>
            <person name="Ma J."/>
        </authorList>
    </citation>
    <scope>NUCLEOTIDE SEQUENCE [LARGE SCALE GENOMIC DNA]</scope>
    <source>
        <strain evidence="4">CGMCC 4.7382</strain>
    </source>
</reference>
<name>A0ABW2KGB1_9ACTN</name>
<comment type="caution">
    <text evidence="3">The sequence shown here is derived from an EMBL/GenBank/DDBJ whole genome shotgun (WGS) entry which is preliminary data.</text>
</comment>
<feature type="domain" description="Acetyl xylan esterase" evidence="2">
    <location>
        <begin position="1"/>
        <end position="318"/>
    </location>
</feature>
<evidence type="ECO:0000256" key="1">
    <source>
        <dbReference type="SAM" id="MobiDB-lite"/>
    </source>
</evidence>
<accession>A0ABW2KGB1</accession>
<organism evidence="3 4">
    <name type="scientific">Marinactinospora rubrisoli</name>
    <dbReference type="NCBI Taxonomy" id="2715399"/>
    <lineage>
        <taxon>Bacteria</taxon>
        <taxon>Bacillati</taxon>
        <taxon>Actinomycetota</taxon>
        <taxon>Actinomycetes</taxon>
        <taxon>Streptosporangiales</taxon>
        <taxon>Nocardiopsidaceae</taxon>
        <taxon>Marinactinospora</taxon>
    </lineage>
</organism>
<dbReference type="RefSeq" id="WP_379871575.1">
    <property type="nucleotide sequence ID" value="NZ_JBHTBH010000006.1"/>
</dbReference>
<dbReference type="PANTHER" id="PTHR40111">
    <property type="entry name" value="CEPHALOSPORIN-C DEACETYLASE"/>
    <property type="match status" value="1"/>
</dbReference>
<evidence type="ECO:0000313" key="4">
    <source>
        <dbReference type="Proteomes" id="UP001596540"/>
    </source>
</evidence>
<dbReference type="Proteomes" id="UP001596540">
    <property type="component" value="Unassembled WGS sequence"/>
</dbReference>
<sequence length="322" mass="34925">MPLSDLPPDELRAFHAPGTAPDDFDDFWATTLAESARFDAAPKVTPHPTPLTTVDVFDVEYPGFGGHPIRAWLLLPRARTGRLPCVVEFPGYGGGRSRPLESLIYASAGYAHLLMDLRGQGSTGRTGDTPDPVPSPNPQFPGMMTKGVLDPHDYYYRRLITDAVRAVAAARRIDDVDPHRVVAMGASQGGGLAVAVGALVPDLAGIVADVPYLSHFRRAVHIACDGPYLELSRYLRVHRDQVDRVFRTLSYVDALNFAPRATVPAAFSAAAMDTVTPPSTCYAVYNAYAGPKDMRLWEFNGHEGGEVAGHERRLEFLTGVIG</sequence>
<protein>
    <submittedName>
        <fullName evidence="3">Acetylxylan esterase</fullName>
    </submittedName>
</protein>
<dbReference type="Pfam" id="PF05448">
    <property type="entry name" value="AXE1"/>
    <property type="match status" value="1"/>
</dbReference>
<dbReference type="InterPro" id="IPR029058">
    <property type="entry name" value="AB_hydrolase_fold"/>
</dbReference>
<dbReference type="Gene3D" id="3.40.50.1820">
    <property type="entry name" value="alpha/beta hydrolase"/>
    <property type="match status" value="1"/>
</dbReference>
<evidence type="ECO:0000259" key="2">
    <source>
        <dbReference type="Pfam" id="PF05448"/>
    </source>
</evidence>
<dbReference type="EMBL" id="JBHTBH010000006">
    <property type="protein sequence ID" value="MFC7328923.1"/>
    <property type="molecule type" value="Genomic_DNA"/>
</dbReference>
<dbReference type="SUPFAM" id="SSF53474">
    <property type="entry name" value="alpha/beta-Hydrolases"/>
    <property type="match status" value="1"/>
</dbReference>
<gene>
    <name evidence="3" type="ORF">ACFQRF_14340</name>
</gene>
<dbReference type="InterPro" id="IPR008391">
    <property type="entry name" value="AXE1_dom"/>
</dbReference>
<proteinExistence type="predicted"/>
<feature type="region of interest" description="Disordered" evidence="1">
    <location>
        <begin position="119"/>
        <end position="142"/>
    </location>
</feature>
<keyword evidence="4" id="KW-1185">Reference proteome</keyword>